<organism evidence="3 4">
    <name type="scientific">Fusarium torulosum</name>
    <dbReference type="NCBI Taxonomy" id="33205"/>
    <lineage>
        <taxon>Eukaryota</taxon>
        <taxon>Fungi</taxon>
        <taxon>Dikarya</taxon>
        <taxon>Ascomycota</taxon>
        <taxon>Pezizomycotina</taxon>
        <taxon>Sordariomycetes</taxon>
        <taxon>Hypocreomycetidae</taxon>
        <taxon>Hypocreales</taxon>
        <taxon>Nectriaceae</taxon>
        <taxon>Fusarium</taxon>
    </lineage>
</organism>
<feature type="domain" description="Arrestin C-terminal-like" evidence="2">
    <location>
        <begin position="251"/>
        <end position="469"/>
    </location>
</feature>
<feature type="region of interest" description="Disordered" evidence="1">
    <location>
        <begin position="521"/>
        <end position="542"/>
    </location>
</feature>
<dbReference type="InterPro" id="IPR014752">
    <property type="entry name" value="Arrestin-like_C"/>
</dbReference>
<dbReference type="GO" id="GO:0005829">
    <property type="term" value="C:cytosol"/>
    <property type="evidence" value="ECO:0007669"/>
    <property type="project" value="TreeGrafter"/>
</dbReference>
<protein>
    <recommendedName>
        <fullName evidence="2">Arrestin C-terminal-like domain-containing protein</fullName>
    </recommendedName>
</protein>
<dbReference type="GO" id="GO:0031625">
    <property type="term" value="F:ubiquitin protein ligase binding"/>
    <property type="evidence" value="ECO:0007669"/>
    <property type="project" value="TreeGrafter"/>
</dbReference>
<evidence type="ECO:0000313" key="4">
    <source>
        <dbReference type="Proteomes" id="UP001187734"/>
    </source>
</evidence>
<dbReference type="Pfam" id="PF02752">
    <property type="entry name" value="Arrestin_C"/>
    <property type="match status" value="1"/>
</dbReference>
<feature type="compositionally biased region" description="Polar residues" evidence="1">
    <location>
        <begin position="357"/>
        <end position="382"/>
    </location>
</feature>
<reference evidence="3" key="1">
    <citation type="submission" date="2018-03" db="EMBL/GenBank/DDBJ databases">
        <authorList>
            <person name="Guldener U."/>
        </authorList>
    </citation>
    <scope>NUCLEOTIDE SEQUENCE</scope>
</reference>
<dbReference type="Gene3D" id="2.60.40.640">
    <property type="match status" value="1"/>
</dbReference>
<evidence type="ECO:0000256" key="1">
    <source>
        <dbReference type="SAM" id="MobiDB-lite"/>
    </source>
</evidence>
<keyword evidence="4" id="KW-1185">Reference proteome</keyword>
<comment type="caution">
    <text evidence="3">The sequence shown here is derived from an EMBL/GenBank/DDBJ whole genome shotgun (WGS) entry which is preliminary data.</text>
</comment>
<dbReference type="InterPro" id="IPR050357">
    <property type="entry name" value="Arrestin_domain-protein"/>
</dbReference>
<dbReference type="InterPro" id="IPR011022">
    <property type="entry name" value="Arrestin_C-like"/>
</dbReference>
<accession>A0AAE8MMP7</accession>
<dbReference type="AlphaFoldDB" id="A0AAE8MMP7"/>
<feature type="region of interest" description="Disordered" evidence="1">
    <location>
        <begin position="351"/>
        <end position="382"/>
    </location>
</feature>
<dbReference type="Proteomes" id="UP001187734">
    <property type="component" value="Unassembled WGS sequence"/>
</dbReference>
<evidence type="ECO:0000259" key="2">
    <source>
        <dbReference type="SMART" id="SM01017"/>
    </source>
</evidence>
<dbReference type="EMBL" id="ONZP01000882">
    <property type="protein sequence ID" value="SPJ91555.1"/>
    <property type="molecule type" value="Genomic_DNA"/>
</dbReference>
<sequence length="628" mass="70107">MSAAPGSCPTCSILLDEHDVFLRGFEYDCHGHREGQSGTALLRGALQLCVRKNTKIKAIQLKLLGRARTEWQQKMESGYHEEEDLQTQVITFFNAMNNRGKYDYGNQCTYRWKTTSPNDTNLVNLRNPPMSLTPHYHSNISAERIRQLSSKKFQLQSFNTDSLMATATQVNWYKVFYPGTYNYSFELPIDHHQLETTKVQYGSVKWELHATVDRAGIFNPDLHRIKEVSFVRIPDPLSLEMTETIFFSRQCQDQLHYDIIISGKGFPIGSKIPVVFKLTPLAKVKVQGLKVSVIESIAYKSNDRRITRSVPSRTILLLNKMAGKALSPPWASPDLRTVRGGELIPELNQEARETAAGQRSTEASRQHTAVQPSPETQDNLLGNSDLGLESFGVTTEIEADVQIPTCGMMARNEDLRLHPECSWKNVNVRHWVKIVLRISRLGPDDQNGGKRQSFETTINLPFTLLNCRATQGNINLPAYSDNIYQCTTYQTTCGCPDASKVPTKCSPRSVIGTLAGVDLTSGDLSSPQGGPHRAYDQQSARPSTEIVGTNDLDRPIHLLRVPNLNLSTFNKNVAQPPAPELVEEISETGVMSPPPHYDDIVGGANVDGLADYFSRLANYGFDRPVKAV</sequence>
<dbReference type="PANTHER" id="PTHR11188:SF174">
    <property type="entry name" value="ARRESTIN-RELATED TRAFFICKING ADAPTER 10-RELATED"/>
    <property type="match status" value="1"/>
</dbReference>
<dbReference type="GO" id="GO:0070086">
    <property type="term" value="P:ubiquitin-dependent endocytosis"/>
    <property type="evidence" value="ECO:0007669"/>
    <property type="project" value="TreeGrafter"/>
</dbReference>
<dbReference type="SMART" id="SM01017">
    <property type="entry name" value="Arrestin_C"/>
    <property type="match status" value="1"/>
</dbReference>
<gene>
    <name evidence="3" type="ORF">FTOL_13570</name>
</gene>
<name>A0AAE8MMP7_9HYPO</name>
<dbReference type="GO" id="GO:0030674">
    <property type="term" value="F:protein-macromolecule adaptor activity"/>
    <property type="evidence" value="ECO:0007669"/>
    <property type="project" value="TreeGrafter"/>
</dbReference>
<evidence type="ECO:0000313" key="3">
    <source>
        <dbReference type="EMBL" id="SPJ91555.1"/>
    </source>
</evidence>
<proteinExistence type="predicted"/>
<dbReference type="PANTHER" id="PTHR11188">
    <property type="entry name" value="ARRESTIN DOMAIN CONTAINING PROTEIN"/>
    <property type="match status" value="1"/>
</dbReference>